<reference evidence="2" key="1">
    <citation type="journal article" date="2015" name="Nature">
        <title>Complex archaea that bridge the gap between prokaryotes and eukaryotes.</title>
        <authorList>
            <person name="Spang A."/>
            <person name="Saw J.H."/>
            <person name="Jorgensen S.L."/>
            <person name="Zaremba-Niedzwiedzka K."/>
            <person name="Martijn J."/>
            <person name="Lind A.E."/>
            <person name="van Eijk R."/>
            <person name="Schleper C."/>
            <person name="Guy L."/>
            <person name="Ettema T.J."/>
        </authorList>
    </citation>
    <scope>NUCLEOTIDE SEQUENCE</scope>
</reference>
<name>A0A0F9BUZ6_9ZZZZ</name>
<protein>
    <submittedName>
        <fullName evidence="2">Uncharacterized protein</fullName>
    </submittedName>
</protein>
<sequence length="97" mass="10895">MTELDDPPPEITLNHLGIGDVDIDINKLAKMVETWVDVRIDEQNIEIETKLVNLSQSIQDVIDEFYQGVLRYLKSGMIVSINVGLIGFGYFLKGVIS</sequence>
<comment type="caution">
    <text evidence="2">The sequence shown here is derived from an EMBL/GenBank/DDBJ whole genome shotgun (WGS) entry which is preliminary data.</text>
</comment>
<keyword evidence="1" id="KW-0812">Transmembrane</keyword>
<dbReference type="EMBL" id="LAZR01036123">
    <property type="protein sequence ID" value="KKL25689.1"/>
    <property type="molecule type" value="Genomic_DNA"/>
</dbReference>
<proteinExistence type="predicted"/>
<gene>
    <name evidence="2" type="ORF">LCGC14_2402780</name>
</gene>
<dbReference type="AlphaFoldDB" id="A0A0F9BUZ6"/>
<evidence type="ECO:0000256" key="1">
    <source>
        <dbReference type="SAM" id="Phobius"/>
    </source>
</evidence>
<keyword evidence="1" id="KW-1133">Transmembrane helix</keyword>
<evidence type="ECO:0000313" key="2">
    <source>
        <dbReference type="EMBL" id="KKL25689.1"/>
    </source>
</evidence>
<organism evidence="2">
    <name type="scientific">marine sediment metagenome</name>
    <dbReference type="NCBI Taxonomy" id="412755"/>
    <lineage>
        <taxon>unclassified sequences</taxon>
        <taxon>metagenomes</taxon>
        <taxon>ecological metagenomes</taxon>
    </lineage>
</organism>
<keyword evidence="1" id="KW-0472">Membrane</keyword>
<feature type="transmembrane region" description="Helical" evidence="1">
    <location>
        <begin position="72"/>
        <end position="92"/>
    </location>
</feature>
<accession>A0A0F9BUZ6</accession>